<feature type="non-terminal residue" evidence="2">
    <location>
        <position position="1"/>
    </location>
</feature>
<proteinExistence type="predicted"/>
<dbReference type="Proteomes" id="UP000009874">
    <property type="component" value="Unassembled WGS sequence"/>
</dbReference>
<evidence type="ECO:0000313" key="3">
    <source>
        <dbReference type="Proteomes" id="UP000009874"/>
    </source>
</evidence>
<feature type="coiled-coil region" evidence="1">
    <location>
        <begin position="31"/>
        <end position="65"/>
    </location>
</feature>
<protein>
    <recommendedName>
        <fullName evidence="4">Transposase</fullName>
    </recommendedName>
</protein>
<evidence type="ECO:0000256" key="1">
    <source>
        <dbReference type="SAM" id="Coils"/>
    </source>
</evidence>
<dbReference type="PATRIC" id="fig|883126.3.peg.2023"/>
<organism evidence="2 3">
    <name type="scientific">Massilia timonae CCUG 45783</name>
    <dbReference type="NCBI Taxonomy" id="883126"/>
    <lineage>
        <taxon>Bacteria</taxon>
        <taxon>Pseudomonadati</taxon>
        <taxon>Pseudomonadota</taxon>
        <taxon>Betaproteobacteria</taxon>
        <taxon>Burkholderiales</taxon>
        <taxon>Oxalobacteraceae</taxon>
        <taxon>Telluria group</taxon>
        <taxon>Massilia</taxon>
    </lineage>
</organism>
<evidence type="ECO:0000313" key="2">
    <source>
        <dbReference type="EMBL" id="EKU82763.1"/>
    </source>
</evidence>
<dbReference type="AlphaFoldDB" id="K9DEV4"/>
<name>K9DEV4_9BURK</name>
<dbReference type="EMBL" id="AGZI01000023">
    <property type="protein sequence ID" value="EKU82763.1"/>
    <property type="molecule type" value="Genomic_DNA"/>
</dbReference>
<sequence length="82" mass="9475">EYCRRKGLFAEQIATWRAACMSANASVVKQTREQQAQSKEDKKRIRQLEKDLQRKEKALAEAAALLILRKKAQAIWGDKEED</sequence>
<evidence type="ECO:0008006" key="4">
    <source>
        <dbReference type="Google" id="ProtNLM"/>
    </source>
</evidence>
<reference evidence="2 3" key="1">
    <citation type="submission" date="2012-09" db="EMBL/GenBank/DDBJ databases">
        <title>The Genome Sequence of Massilia timonae CCUG 45783.</title>
        <authorList>
            <consortium name="The Broad Institute Genome Sequencing Platform"/>
            <person name="Earl A."/>
            <person name="Ward D."/>
            <person name="Feldgarden M."/>
            <person name="Gevers D."/>
            <person name="Huys G."/>
            <person name="Walker B."/>
            <person name="Young S.K."/>
            <person name="Zeng Q."/>
            <person name="Gargeya S."/>
            <person name="Fitzgerald M."/>
            <person name="Haas B."/>
            <person name="Abouelleil A."/>
            <person name="Alvarado L."/>
            <person name="Arachchi H.M."/>
            <person name="Berlin A.M."/>
            <person name="Chapman S.B."/>
            <person name="Goldberg J."/>
            <person name="Griggs A."/>
            <person name="Gujja S."/>
            <person name="Hansen M."/>
            <person name="Howarth C."/>
            <person name="Imamovic A."/>
            <person name="Larimer J."/>
            <person name="McCowen C."/>
            <person name="Montmayeur A."/>
            <person name="Murphy C."/>
            <person name="Neiman D."/>
            <person name="Pearson M."/>
            <person name="Priest M."/>
            <person name="Roberts A."/>
            <person name="Saif S."/>
            <person name="Shea T."/>
            <person name="Sisk P."/>
            <person name="Sykes S."/>
            <person name="Wortman J."/>
            <person name="Nusbaum C."/>
            <person name="Birren B."/>
        </authorList>
    </citation>
    <scope>NUCLEOTIDE SEQUENCE [LARGE SCALE GENOMIC DNA]</scope>
    <source>
        <strain evidence="2 3">CCUG 45783</strain>
    </source>
</reference>
<dbReference type="HOGENOM" id="CLU_2547928_0_0_4"/>
<gene>
    <name evidence="2" type="ORF">HMPREF9710_01992</name>
</gene>
<dbReference type="eggNOG" id="COG2963">
    <property type="taxonomic scope" value="Bacteria"/>
</dbReference>
<accession>K9DEV4</accession>
<keyword evidence="3" id="KW-1185">Reference proteome</keyword>
<keyword evidence="1" id="KW-0175">Coiled coil</keyword>
<comment type="caution">
    <text evidence="2">The sequence shown here is derived from an EMBL/GenBank/DDBJ whole genome shotgun (WGS) entry which is preliminary data.</text>
</comment>